<name>A0A2W2BQ12_9ACTN</name>
<sequence length="95" mass="10672">MVAMIGRSALPGRTDVEARFTAILDGSQSRDEVDRWATRAMRSLEHAEVDEPIWWALGVLSGIDLRDGPGEPYLHDDEQVRGWLAEFRARCGVFS</sequence>
<reference evidence="1 2" key="1">
    <citation type="submission" date="2018-01" db="EMBL/GenBank/DDBJ databases">
        <title>Draft genome sequence of Jishengella endophytica.</title>
        <authorList>
            <person name="Sahin N."/>
            <person name="Ay H."/>
            <person name="Saygin H."/>
        </authorList>
    </citation>
    <scope>NUCLEOTIDE SEQUENCE [LARGE SCALE GENOMIC DNA]</scope>
    <source>
        <strain evidence="1 2">DSM 45430</strain>
    </source>
</reference>
<keyword evidence="2" id="KW-1185">Reference proteome</keyword>
<evidence type="ECO:0000313" key="1">
    <source>
        <dbReference type="EMBL" id="PZF89491.1"/>
    </source>
</evidence>
<comment type="caution">
    <text evidence="1">The sequence shown here is derived from an EMBL/GenBank/DDBJ whole genome shotgun (WGS) entry which is preliminary data.</text>
</comment>
<dbReference type="AlphaFoldDB" id="A0A2W2BQ12"/>
<gene>
    <name evidence="1" type="ORF">C1I93_23890</name>
</gene>
<organism evidence="1 2">
    <name type="scientific">Micromonospora endophytica</name>
    <dbReference type="NCBI Taxonomy" id="515350"/>
    <lineage>
        <taxon>Bacteria</taxon>
        <taxon>Bacillati</taxon>
        <taxon>Actinomycetota</taxon>
        <taxon>Actinomycetes</taxon>
        <taxon>Micromonosporales</taxon>
        <taxon>Micromonosporaceae</taxon>
        <taxon>Micromonospora</taxon>
    </lineage>
</organism>
<evidence type="ECO:0000313" key="2">
    <source>
        <dbReference type="Proteomes" id="UP000248627"/>
    </source>
</evidence>
<protein>
    <submittedName>
        <fullName evidence="1">Uncharacterized protein</fullName>
    </submittedName>
</protein>
<accession>A0A2W2BQ12</accession>
<proteinExistence type="predicted"/>
<dbReference type="RefSeq" id="WP_111245534.1">
    <property type="nucleotide sequence ID" value="NZ_AP023358.1"/>
</dbReference>
<dbReference type="Proteomes" id="UP000248627">
    <property type="component" value="Unassembled WGS sequence"/>
</dbReference>
<dbReference type="EMBL" id="POTX01000212">
    <property type="protein sequence ID" value="PZF89491.1"/>
    <property type="molecule type" value="Genomic_DNA"/>
</dbReference>